<evidence type="ECO:0000256" key="2">
    <source>
        <dbReference type="ARBA" id="ARBA00006679"/>
    </source>
</evidence>
<keyword evidence="3" id="KW-1003">Cell membrane</keyword>
<reference evidence="8 9" key="1">
    <citation type="submission" date="2018-05" db="EMBL/GenBank/DDBJ databases">
        <title>Draft genome sequence of Rhodanobacter denitrificans Yn1 isolated from gold copper mine.</title>
        <authorList>
            <person name="Yang N."/>
            <person name="Mazhar H.S."/>
            <person name="Rensing C."/>
        </authorList>
    </citation>
    <scope>NUCLEOTIDE SEQUENCE [LARGE SCALE GENOMIC DNA]</scope>
    <source>
        <strain evidence="8 9">Yn1</strain>
    </source>
</reference>
<dbReference type="InterPro" id="IPR032808">
    <property type="entry name" value="DoxX"/>
</dbReference>
<evidence type="ECO:0000313" key="8">
    <source>
        <dbReference type="EMBL" id="RCS30673.1"/>
    </source>
</evidence>
<evidence type="ECO:0000256" key="3">
    <source>
        <dbReference type="ARBA" id="ARBA00022475"/>
    </source>
</evidence>
<gene>
    <name evidence="8" type="ORF">DEO45_02535</name>
</gene>
<dbReference type="PANTHER" id="PTHR33452">
    <property type="entry name" value="OXIDOREDUCTASE CATD-RELATED"/>
    <property type="match status" value="1"/>
</dbReference>
<evidence type="ECO:0000256" key="4">
    <source>
        <dbReference type="ARBA" id="ARBA00022692"/>
    </source>
</evidence>
<comment type="caution">
    <text evidence="8">The sequence shown here is derived from an EMBL/GenBank/DDBJ whole genome shotgun (WGS) entry which is preliminary data.</text>
</comment>
<sequence>MNKLLWRTSGHYRQLAEALSSLGPVVLLLFRVWVALAFWHAGVVKLDDPAGTFYLFNNEYHVPLLSGDAAAFLGTWIELVAPWFLLLGLGGRVTAGFLFVYNIMAVVSYPDLWPHGFWVGLIGNDFSDHKVWAMMLLAVIAWGPGSFSLDRILDRFRPMDKRGDGTDAAVRAG</sequence>
<evidence type="ECO:0000256" key="5">
    <source>
        <dbReference type="ARBA" id="ARBA00022989"/>
    </source>
</evidence>
<dbReference type="AlphaFoldDB" id="A0A368KJ03"/>
<evidence type="ECO:0000256" key="6">
    <source>
        <dbReference type="ARBA" id="ARBA00023136"/>
    </source>
</evidence>
<evidence type="ECO:0000256" key="7">
    <source>
        <dbReference type="SAM" id="Phobius"/>
    </source>
</evidence>
<accession>A0A368KJ03</accession>
<feature type="transmembrane region" description="Helical" evidence="7">
    <location>
        <begin position="93"/>
        <end position="112"/>
    </location>
</feature>
<keyword evidence="4 7" id="KW-0812">Transmembrane</keyword>
<dbReference type="OrthoDB" id="121744at2"/>
<feature type="transmembrane region" description="Helical" evidence="7">
    <location>
        <begin position="21"/>
        <end position="42"/>
    </location>
</feature>
<evidence type="ECO:0000313" key="9">
    <source>
        <dbReference type="Proteomes" id="UP000252387"/>
    </source>
</evidence>
<dbReference type="GO" id="GO:0005886">
    <property type="term" value="C:plasma membrane"/>
    <property type="evidence" value="ECO:0007669"/>
    <property type="project" value="UniProtKB-SubCell"/>
</dbReference>
<dbReference type="Pfam" id="PF07681">
    <property type="entry name" value="DoxX"/>
    <property type="match status" value="1"/>
</dbReference>
<comment type="similarity">
    <text evidence="2">Belongs to the DoxX family.</text>
</comment>
<feature type="transmembrane region" description="Helical" evidence="7">
    <location>
        <begin position="132"/>
        <end position="153"/>
    </location>
</feature>
<name>A0A368KJ03_9GAMM</name>
<keyword evidence="9" id="KW-1185">Reference proteome</keyword>
<proteinExistence type="inferred from homology"/>
<dbReference type="InterPro" id="IPR051907">
    <property type="entry name" value="DoxX-like_oxidoreductase"/>
</dbReference>
<dbReference type="PANTHER" id="PTHR33452:SF1">
    <property type="entry name" value="INNER MEMBRANE PROTEIN YPHA-RELATED"/>
    <property type="match status" value="1"/>
</dbReference>
<dbReference type="RefSeq" id="WP_114340753.1">
    <property type="nucleotide sequence ID" value="NZ_QFWQ01000003.1"/>
</dbReference>
<organism evidence="8 9">
    <name type="scientific">Rhodanobacter denitrificans</name>
    <dbReference type="NCBI Taxonomy" id="666685"/>
    <lineage>
        <taxon>Bacteria</taxon>
        <taxon>Pseudomonadati</taxon>
        <taxon>Pseudomonadota</taxon>
        <taxon>Gammaproteobacteria</taxon>
        <taxon>Lysobacterales</taxon>
        <taxon>Rhodanobacteraceae</taxon>
        <taxon>Rhodanobacter</taxon>
    </lineage>
</organism>
<dbReference type="EMBL" id="QFWQ01000003">
    <property type="protein sequence ID" value="RCS30673.1"/>
    <property type="molecule type" value="Genomic_DNA"/>
</dbReference>
<keyword evidence="6 7" id="KW-0472">Membrane</keyword>
<comment type="subcellular location">
    <subcellularLocation>
        <location evidence="1">Cell membrane</location>
        <topology evidence="1">Multi-pass membrane protein</topology>
    </subcellularLocation>
</comment>
<evidence type="ECO:0000256" key="1">
    <source>
        <dbReference type="ARBA" id="ARBA00004651"/>
    </source>
</evidence>
<feature type="transmembrane region" description="Helical" evidence="7">
    <location>
        <begin position="62"/>
        <end position="86"/>
    </location>
</feature>
<keyword evidence="5 7" id="KW-1133">Transmembrane helix</keyword>
<protein>
    <submittedName>
        <fullName evidence="8">DoxX family protein</fullName>
    </submittedName>
</protein>
<dbReference type="Proteomes" id="UP000252387">
    <property type="component" value="Unassembled WGS sequence"/>
</dbReference>